<evidence type="ECO:0000259" key="10">
    <source>
        <dbReference type="PROSITE" id="PS50071"/>
    </source>
</evidence>
<evidence type="ECO:0000256" key="6">
    <source>
        <dbReference type="ARBA" id="ARBA00023242"/>
    </source>
</evidence>
<dbReference type="GO" id="GO:0005634">
    <property type="term" value="C:nucleus"/>
    <property type="evidence" value="ECO:0007669"/>
    <property type="project" value="UniProtKB-SubCell"/>
</dbReference>
<name>A0A4S2L6K9_OPIFE</name>
<dbReference type="Gene3D" id="1.10.10.60">
    <property type="entry name" value="Homeodomain-like"/>
    <property type="match status" value="1"/>
</dbReference>
<feature type="region of interest" description="Disordered" evidence="9">
    <location>
        <begin position="792"/>
        <end position="852"/>
    </location>
</feature>
<comment type="similarity">
    <text evidence="2">Belongs to the NK-2 homeobox family.</text>
</comment>
<gene>
    <name evidence="11" type="ORF">CRM22_009554</name>
</gene>
<feature type="compositionally biased region" description="Polar residues" evidence="9">
    <location>
        <begin position="462"/>
        <end position="483"/>
    </location>
</feature>
<dbReference type="InterPro" id="IPR017970">
    <property type="entry name" value="Homeobox_CS"/>
</dbReference>
<feature type="DNA-binding region" description="Homeobox" evidence="7">
    <location>
        <begin position="377"/>
        <end position="436"/>
    </location>
</feature>
<feature type="compositionally biased region" description="Polar residues" evidence="9">
    <location>
        <begin position="568"/>
        <end position="578"/>
    </location>
</feature>
<keyword evidence="3" id="KW-0217">Developmental protein</keyword>
<dbReference type="GO" id="GO:0000978">
    <property type="term" value="F:RNA polymerase II cis-regulatory region sequence-specific DNA binding"/>
    <property type="evidence" value="ECO:0007669"/>
    <property type="project" value="TreeGrafter"/>
</dbReference>
<feature type="region of interest" description="Disordered" evidence="9">
    <location>
        <begin position="76"/>
        <end position="108"/>
    </location>
</feature>
<dbReference type="PANTHER" id="PTHR24340:SF41">
    <property type="entry name" value="MUSCLE-SPECIFIC HOMEOBOX PROTEIN TINMAN-RELATED"/>
    <property type="match status" value="1"/>
</dbReference>
<dbReference type="AlphaFoldDB" id="A0A4S2L6K9"/>
<keyword evidence="4 7" id="KW-0238">DNA-binding</keyword>
<feature type="compositionally biased region" description="Polar residues" evidence="9">
    <location>
        <begin position="800"/>
        <end position="812"/>
    </location>
</feature>
<sequence>MDPQLLTHGFSMNDSSATRGVLKLTHPDLHTDVSQMASESHSLLSHMSAGYGSRVSALFWPGQSASLDEHMAVMTNGIGGTGTGPPSSGNNGTSSNNDSSAVAAGSSQDSVGLESAHLNSAAVVSAASSWYGAAAAVAVANDQRITHEYSDYVSRLMGATNAAMAGVYPGHLSPNLSTGFGANGATSLNYIGSYGLASSNQEFGVSNFGSFTHANPNSSANPTVSSGFRSINGGSSRTARYSGMNPELNSTVLAGPSVSTNAPSFPSFTNGRRSSEASECLGGSSAFGLHGTPYNAAMLAYEKHQKAVAVAAAAAAVAVGGIHPSQQQSSTRSISPNGPAGHQLHHHHHNPHQIPQLLHHLNSNNHHSSPFRGLSQRRKRRVLFTQAQVYELERRFKQQKYLSAPEREHLSQIISLTPTQVKIWFQNHRYKCKRAQKDKESVSLLETTSPNVDIRHVNMNQQAVESDSTSRSTPANQPSSRAYNRQKLDLGSSLTEAGEESLVANARCRMARINEGPMSTDVSNCSESSSLNEYPDEGRSILTGRTCSDEIKPNHKLITEYSTRNLIDDSTSPSVTHQNHGKELDPSDLVNGAHRTPRTCRPDLGLPFYRYSDRDGYDTVRQRLLFPSSEHLNPQLNASKPREFGNSSLDQRSDGLESSSAYSANPFSSYPFSGSYYTGYTPSPPYFSAFPPVGERLGINPLDQTAGGDHAPFNLDTKRFGLFSNITPSDEMNPGITKTAAVTQAPYLSPPRTMPPTSYAPPSMPNLMVHSSALLDNLESSITDRFHIGRQLTPEDEDSSVSCQHGKSSTNNLEEDQVDPDYSDYQKKYHAHDPVISGTPLKPSPSTETSTPLKIENALLNSGTTTTMSA</sequence>
<evidence type="ECO:0000256" key="7">
    <source>
        <dbReference type="PROSITE-ProRule" id="PRU00108"/>
    </source>
</evidence>
<proteinExistence type="inferred from homology"/>
<dbReference type="OrthoDB" id="3137333at2759"/>
<accession>A0A4S2L6K9</accession>
<dbReference type="EMBL" id="SJOL01009220">
    <property type="protein sequence ID" value="TGZ58605.1"/>
    <property type="molecule type" value="Genomic_DNA"/>
</dbReference>
<evidence type="ECO:0000256" key="8">
    <source>
        <dbReference type="RuleBase" id="RU000682"/>
    </source>
</evidence>
<feature type="compositionally biased region" description="Basic and acidic residues" evidence="9">
    <location>
        <begin position="824"/>
        <end position="833"/>
    </location>
</feature>
<feature type="region of interest" description="Disordered" evidence="9">
    <location>
        <begin position="462"/>
        <end position="487"/>
    </location>
</feature>
<dbReference type="InterPro" id="IPR009057">
    <property type="entry name" value="Homeodomain-like_sf"/>
</dbReference>
<evidence type="ECO:0000256" key="3">
    <source>
        <dbReference type="ARBA" id="ARBA00022473"/>
    </source>
</evidence>
<evidence type="ECO:0000313" key="12">
    <source>
        <dbReference type="Proteomes" id="UP000308267"/>
    </source>
</evidence>
<comment type="caution">
    <text evidence="11">The sequence shown here is derived from an EMBL/GenBank/DDBJ whole genome shotgun (WGS) entry which is preliminary data.</text>
</comment>
<dbReference type="Pfam" id="PF00046">
    <property type="entry name" value="Homeodomain"/>
    <property type="match status" value="1"/>
</dbReference>
<keyword evidence="6 7" id="KW-0539">Nucleus</keyword>
<dbReference type="PROSITE" id="PS00027">
    <property type="entry name" value="HOMEOBOX_1"/>
    <property type="match status" value="1"/>
</dbReference>
<dbReference type="InterPro" id="IPR050394">
    <property type="entry name" value="Homeobox_NK-like"/>
</dbReference>
<dbReference type="PANTHER" id="PTHR24340">
    <property type="entry name" value="HOMEOBOX PROTEIN NKX"/>
    <property type="match status" value="1"/>
</dbReference>
<dbReference type="CDD" id="cd00086">
    <property type="entry name" value="homeodomain"/>
    <property type="match status" value="1"/>
</dbReference>
<feature type="region of interest" description="Disordered" evidence="9">
    <location>
        <begin position="631"/>
        <end position="660"/>
    </location>
</feature>
<feature type="domain" description="Homeobox" evidence="10">
    <location>
        <begin position="375"/>
        <end position="435"/>
    </location>
</feature>
<evidence type="ECO:0000256" key="2">
    <source>
        <dbReference type="ARBA" id="ARBA00005661"/>
    </source>
</evidence>
<feature type="region of interest" description="Disordered" evidence="9">
    <location>
        <begin position="323"/>
        <end position="353"/>
    </location>
</feature>
<dbReference type="GO" id="GO:0030154">
    <property type="term" value="P:cell differentiation"/>
    <property type="evidence" value="ECO:0007669"/>
    <property type="project" value="TreeGrafter"/>
</dbReference>
<evidence type="ECO:0000256" key="1">
    <source>
        <dbReference type="ARBA" id="ARBA00004123"/>
    </source>
</evidence>
<dbReference type="SMART" id="SM00389">
    <property type="entry name" value="HOX"/>
    <property type="match status" value="1"/>
</dbReference>
<feature type="region of interest" description="Disordered" evidence="9">
    <location>
        <begin position="568"/>
        <end position="597"/>
    </location>
</feature>
<dbReference type="PROSITE" id="PS50071">
    <property type="entry name" value="HOMEOBOX_2"/>
    <property type="match status" value="1"/>
</dbReference>
<keyword evidence="12" id="KW-1185">Reference proteome</keyword>
<comment type="subcellular location">
    <subcellularLocation>
        <location evidence="1 7 8">Nucleus</location>
    </subcellularLocation>
</comment>
<evidence type="ECO:0000256" key="9">
    <source>
        <dbReference type="SAM" id="MobiDB-lite"/>
    </source>
</evidence>
<dbReference type="SUPFAM" id="SSF46689">
    <property type="entry name" value="Homeodomain-like"/>
    <property type="match status" value="1"/>
</dbReference>
<dbReference type="GO" id="GO:0000981">
    <property type="term" value="F:DNA-binding transcription factor activity, RNA polymerase II-specific"/>
    <property type="evidence" value="ECO:0007669"/>
    <property type="project" value="InterPro"/>
</dbReference>
<organism evidence="11 12">
    <name type="scientific">Opisthorchis felineus</name>
    <dbReference type="NCBI Taxonomy" id="147828"/>
    <lineage>
        <taxon>Eukaryota</taxon>
        <taxon>Metazoa</taxon>
        <taxon>Spiralia</taxon>
        <taxon>Lophotrochozoa</taxon>
        <taxon>Platyhelminthes</taxon>
        <taxon>Trematoda</taxon>
        <taxon>Digenea</taxon>
        <taxon>Opisthorchiida</taxon>
        <taxon>Opisthorchiata</taxon>
        <taxon>Opisthorchiidae</taxon>
        <taxon>Opisthorchis</taxon>
    </lineage>
</organism>
<feature type="compositionally biased region" description="Acidic residues" evidence="9">
    <location>
        <begin position="813"/>
        <end position="822"/>
    </location>
</feature>
<evidence type="ECO:0000256" key="4">
    <source>
        <dbReference type="ARBA" id="ARBA00023125"/>
    </source>
</evidence>
<evidence type="ECO:0000256" key="5">
    <source>
        <dbReference type="ARBA" id="ARBA00023155"/>
    </source>
</evidence>
<feature type="compositionally biased region" description="Polar residues" evidence="9">
    <location>
        <begin position="324"/>
        <end position="336"/>
    </location>
</feature>
<reference evidence="11 12" key="1">
    <citation type="journal article" date="2019" name="BMC Genomics">
        <title>New insights from Opisthorchis felineus genome: update on genomics of the epidemiologically important liver flukes.</title>
        <authorList>
            <person name="Ershov N.I."/>
            <person name="Mordvinov V.A."/>
            <person name="Prokhortchouk E.B."/>
            <person name="Pakharukova M.Y."/>
            <person name="Gunbin K.V."/>
            <person name="Ustyantsev K."/>
            <person name="Genaev M.A."/>
            <person name="Blinov A.G."/>
            <person name="Mazur A."/>
            <person name="Boulygina E."/>
            <person name="Tsygankova S."/>
            <person name="Khrameeva E."/>
            <person name="Chekanov N."/>
            <person name="Fan G."/>
            <person name="Xiao A."/>
            <person name="Zhang H."/>
            <person name="Xu X."/>
            <person name="Yang H."/>
            <person name="Solovyev V."/>
            <person name="Lee S.M."/>
            <person name="Liu X."/>
            <person name="Afonnikov D.A."/>
            <person name="Skryabin K.G."/>
        </authorList>
    </citation>
    <scope>NUCLEOTIDE SEQUENCE [LARGE SCALE GENOMIC DNA]</scope>
    <source>
        <strain evidence="11">AK-0245</strain>
        <tissue evidence="11">Whole organism</tissue>
    </source>
</reference>
<evidence type="ECO:0000313" key="11">
    <source>
        <dbReference type="EMBL" id="TGZ58605.1"/>
    </source>
</evidence>
<dbReference type="InterPro" id="IPR001356">
    <property type="entry name" value="HD"/>
</dbReference>
<dbReference type="STRING" id="147828.A0A4S2L6K9"/>
<dbReference type="FunFam" id="1.10.10.60:FF:000101">
    <property type="entry name" value="NK2 homeobox 8"/>
    <property type="match status" value="1"/>
</dbReference>
<keyword evidence="5 7" id="KW-0371">Homeobox</keyword>
<protein>
    <recommendedName>
        <fullName evidence="10">Homeobox domain-containing protein</fullName>
    </recommendedName>
</protein>
<dbReference type="Proteomes" id="UP000308267">
    <property type="component" value="Unassembled WGS sequence"/>
</dbReference>
<feature type="compositionally biased region" description="Low complexity" evidence="9">
    <location>
        <begin position="84"/>
        <end position="100"/>
    </location>
</feature>